<sequence>MIKTRQAFPLAALLLTATVLPVLPAHAATTTDASAFCPHGDAGSLVGSRVAGTGRGHTDVVTPDGEAVRLVGNVRTAQEGEMLTMDYDESRLTLLHRGSRVVRAECT</sequence>
<dbReference type="Gene3D" id="3.30.10.10">
    <property type="entry name" value="Trypsin Inhibitor V, subunit A"/>
    <property type="match status" value="1"/>
</dbReference>
<feature type="signal peptide" evidence="1">
    <location>
        <begin position="1"/>
        <end position="27"/>
    </location>
</feature>
<accession>A0ABW7C0B7</accession>
<dbReference type="Proteomes" id="UP001604282">
    <property type="component" value="Unassembled WGS sequence"/>
</dbReference>
<gene>
    <name evidence="2" type="ORF">ACGFYS_30230</name>
</gene>
<organism evidence="2 3">
    <name type="scientific">Streptomyces omiyaensis</name>
    <dbReference type="NCBI Taxonomy" id="68247"/>
    <lineage>
        <taxon>Bacteria</taxon>
        <taxon>Bacillati</taxon>
        <taxon>Actinomycetota</taxon>
        <taxon>Actinomycetes</taxon>
        <taxon>Kitasatosporales</taxon>
        <taxon>Streptomycetaceae</taxon>
        <taxon>Streptomyces</taxon>
    </lineage>
</organism>
<evidence type="ECO:0000313" key="2">
    <source>
        <dbReference type="EMBL" id="MFG3193204.1"/>
    </source>
</evidence>
<feature type="chain" id="PRO_5046323659" description="Secreted protein" evidence="1">
    <location>
        <begin position="28"/>
        <end position="107"/>
    </location>
</feature>
<evidence type="ECO:0000256" key="1">
    <source>
        <dbReference type="SAM" id="SignalP"/>
    </source>
</evidence>
<dbReference type="RefSeq" id="WP_189853553.1">
    <property type="nucleotide sequence ID" value="NZ_BMVV01000040.1"/>
</dbReference>
<protein>
    <recommendedName>
        <fullName evidence="4">Secreted protein</fullName>
    </recommendedName>
</protein>
<name>A0ABW7C0B7_9ACTN</name>
<keyword evidence="3" id="KW-1185">Reference proteome</keyword>
<reference evidence="2 3" key="1">
    <citation type="submission" date="2024-10" db="EMBL/GenBank/DDBJ databases">
        <title>The Natural Products Discovery Center: Release of the First 8490 Sequenced Strains for Exploring Actinobacteria Biosynthetic Diversity.</title>
        <authorList>
            <person name="Kalkreuter E."/>
            <person name="Kautsar S.A."/>
            <person name="Yang D."/>
            <person name="Bader C.D."/>
            <person name="Teijaro C.N."/>
            <person name="Fluegel L."/>
            <person name="Davis C.M."/>
            <person name="Simpson J.R."/>
            <person name="Lauterbach L."/>
            <person name="Steele A.D."/>
            <person name="Gui C."/>
            <person name="Meng S."/>
            <person name="Li G."/>
            <person name="Viehrig K."/>
            <person name="Ye F."/>
            <person name="Su P."/>
            <person name="Kiefer A.F."/>
            <person name="Nichols A."/>
            <person name="Cepeda A.J."/>
            <person name="Yan W."/>
            <person name="Fan B."/>
            <person name="Jiang Y."/>
            <person name="Adhikari A."/>
            <person name="Zheng C.-J."/>
            <person name="Schuster L."/>
            <person name="Cowan T.M."/>
            <person name="Smanski M.J."/>
            <person name="Chevrette M.G."/>
            <person name="De Carvalho L.P.S."/>
            <person name="Shen B."/>
        </authorList>
    </citation>
    <scope>NUCLEOTIDE SEQUENCE [LARGE SCALE GENOMIC DNA]</scope>
    <source>
        <strain evidence="2 3">NPDC048229</strain>
    </source>
</reference>
<evidence type="ECO:0000313" key="3">
    <source>
        <dbReference type="Proteomes" id="UP001604282"/>
    </source>
</evidence>
<proteinExistence type="predicted"/>
<keyword evidence="1" id="KW-0732">Signal</keyword>
<evidence type="ECO:0008006" key="4">
    <source>
        <dbReference type="Google" id="ProtNLM"/>
    </source>
</evidence>
<dbReference type="EMBL" id="JBICZW010000027">
    <property type="protein sequence ID" value="MFG3193204.1"/>
    <property type="molecule type" value="Genomic_DNA"/>
</dbReference>
<comment type="caution">
    <text evidence="2">The sequence shown here is derived from an EMBL/GenBank/DDBJ whole genome shotgun (WGS) entry which is preliminary data.</text>
</comment>